<dbReference type="GO" id="GO:0005524">
    <property type="term" value="F:ATP binding"/>
    <property type="evidence" value="ECO:0007669"/>
    <property type="project" value="UniProtKB-KW"/>
</dbReference>
<keyword evidence="4 6" id="KW-0067">ATP-binding</keyword>
<evidence type="ECO:0000259" key="5">
    <source>
        <dbReference type="PROSITE" id="PS50893"/>
    </source>
</evidence>
<dbReference type="EMBL" id="JAGIOA010000001">
    <property type="protein sequence ID" value="MBP2379262.1"/>
    <property type="molecule type" value="Genomic_DNA"/>
</dbReference>
<dbReference type="Gene3D" id="3.40.50.300">
    <property type="entry name" value="P-loop containing nucleotide triphosphate hydrolases"/>
    <property type="match status" value="1"/>
</dbReference>
<comment type="similarity">
    <text evidence="1">Belongs to the ABC transporter superfamily.</text>
</comment>
<dbReference type="Proteomes" id="UP000703720">
    <property type="component" value="Unassembled WGS sequence"/>
</dbReference>
<dbReference type="PROSITE" id="PS00211">
    <property type="entry name" value="ABC_TRANSPORTER_1"/>
    <property type="match status" value="1"/>
</dbReference>
<evidence type="ECO:0000256" key="3">
    <source>
        <dbReference type="ARBA" id="ARBA00022741"/>
    </source>
</evidence>
<dbReference type="PROSITE" id="PS50893">
    <property type="entry name" value="ABC_TRANSPORTER_2"/>
    <property type="match status" value="1"/>
</dbReference>
<gene>
    <name evidence="6" type="ORF">JOF42_002757</name>
</gene>
<dbReference type="PANTHER" id="PTHR43335">
    <property type="entry name" value="ABC TRANSPORTER, ATP-BINDING PROTEIN"/>
    <property type="match status" value="1"/>
</dbReference>
<evidence type="ECO:0000313" key="6">
    <source>
        <dbReference type="EMBL" id="MBP2379262.1"/>
    </source>
</evidence>
<proteinExistence type="inferred from homology"/>
<organism evidence="6 7">
    <name type="scientific">Microbacterium phyllosphaerae</name>
    <dbReference type="NCBI Taxonomy" id="124798"/>
    <lineage>
        <taxon>Bacteria</taxon>
        <taxon>Bacillati</taxon>
        <taxon>Actinomycetota</taxon>
        <taxon>Actinomycetes</taxon>
        <taxon>Micrococcales</taxon>
        <taxon>Microbacteriaceae</taxon>
        <taxon>Microbacterium</taxon>
    </lineage>
</organism>
<dbReference type="SUPFAM" id="SSF52540">
    <property type="entry name" value="P-loop containing nucleoside triphosphate hydrolases"/>
    <property type="match status" value="1"/>
</dbReference>
<dbReference type="InterPro" id="IPR017871">
    <property type="entry name" value="ABC_transporter-like_CS"/>
</dbReference>
<evidence type="ECO:0000256" key="1">
    <source>
        <dbReference type="ARBA" id="ARBA00005417"/>
    </source>
</evidence>
<evidence type="ECO:0000256" key="4">
    <source>
        <dbReference type="ARBA" id="ARBA00022840"/>
    </source>
</evidence>
<dbReference type="InterPro" id="IPR027417">
    <property type="entry name" value="P-loop_NTPase"/>
</dbReference>
<evidence type="ECO:0000256" key="2">
    <source>
        <dbReference type="ARBA" id="ARBA00022448"/>
    </source>
</evidence>
<keyword evidence="3" id="KW-0547">Nucleotide-binding</keyword>
<dbReference type="Pfam" id="PF00005">
    <property type="entry name" value="ABC_tran"/>
    <property type="match status" value="1"/>
</dbReference>
<evidence type="ECO:0000313" key="7">
    <source>
        <dbReference type="Proteomes" id="UP000703720"/>
    </source>
</evidence>
<feature type="domain" description="ABC transporter" evidence="5">
    <location>
        <begin position="33"/>
        <end position="265"/>
    </location>
</feature>
<name>A0ABS4WST3_9MICO</name>
<dbReference type="InterPro" id="IPR003439">
    <property type="entry name" value="ABC_transporter-like_ATP-bd"/>
</dbReference>
<keyword evidence="7" id="KW-1185">Reference proteome</keyword>
<keyword evidence="2" id="KW-0813">Transport</keyword>
<comment type="caution">
    <text evidence="6">The sequence shown here is derived from an EMBL/GenBank/DDBJ whole genome shotgun (WGS) entry which is preliminary data.</text>
</comment>
<dbReference type="SMART" id="SM00382">
    <property type="entry name" value="AAA"/>
    <property type="match status" value="1"/>
</dbReference>
<reference evidence="6 7" key="1">
    <citation type="submission" date="2021-03" db="EMBL/GenBank/DDBJ databases">
        <title>Sequencing the genomes of 1000 actinobacteria strains.</title>
        <authorList>
            <person name="Klenk H.-P."/>
        </authorList>
    </citation>
    <scope>NUCLEOTIDE SEQUENCE [LARGE SCALE GENOMIC DNA]</scope>
    <source>
        <strain evidence="6 7">DSM 13468</strain>
    </source>
</reference>
<dbReference type="PANTHER" id="PTHR43335:SF2">
    <property type="entry name" value="ABC TRANSPORTER, ATP-BINDING PROTEIN"/>
    <property type="match status" value="1"/>
</dbReference>
<accession>A0ABS4WST3</accession>
<protein>
    <submittedName>
        <fullName evidence="6">ABC-2 type transport system ATP-binding protein</fullName>
    </submittedName>
</protein>
<dbReference type="InterPro" id="IPR003593">
    <property type="entry name" value="AAA+_ATPase"/>
</dbReference>
<dbReference type="RefSeq" id="WP_343849607.1">
    <property type="nucleotide sequence ID" value="NZ_BAAAIO010000003.1"/>
</dbReference>
<sequence>MEHAEADSARPYGVEMMVRASCRSVTETQSEGIAVSGVTVQYRSKPEPALADVSFRVDKGVTSLVGRNGSGKSTMIRILSSLHQRYDGDVRILGYDPQSRDGRSQIRARSGYLPQSFTFTPSLTVTEFVAYCAWLKGIPRAERAAKVDAAVVSVELRRERDTKLGALSGGMLRRAGIAQAIVNDPSVLILDEPASGLDPEQRITLRNLITALGHDRTVLTSTHLIDEAAQHSDRILLLAEGRVAFQGTPAALVALAVPDAPGDTPVERAYTRLHMRPPASRVEGER</sequence>